<dbReference type="CDD" id="cd18808">
    <property type="entry name" value="SF1_C_Upf1"/>
    <property type="match status" value="1"/>
</dbReference>
<feature type="domain" description="DNA2/NAM7 helicase-like C-terminal" evidence="5">
    <location>
        <begin position="909"/>
        <end position="1088"/>
    </location>
</feature>
<dbReference type="RefSeq" id="WP_259412588.1">
    <property type="nucleotide sequence ID" value="NZ_JANWGH010000001.1"/>
</dbReference>
<dbReference type="CDD" id="cd17934">
    <property type="entry name" value="DEXXQc_Upf1-like"/>
    <property type="match status" value="1"/>
</dbReference>
<keyword evidence="2" id="KW-0378">Hydrolase</keyword>
<reference evidence="7 8" key="1">
    <citation type="submission" date="2022-08" db="EMBL/GenBank/DDBJ databases">
        <title>Algoriphagus sp. CAU 1643 isolated from mud.</title>
        <authorList>
            <person name="Kim W."/>
        </authorList>
    </citation>
    <scope>NUCLEOTIDE SEQUENCE [LARGE SCALE GENOMIC DNA]</scope>
    <source>
        <strain evidence="7 8">CAU 1643</strain>
    </source>
</reference>
<protein>
    <submittedName>
        <fullName evidence="7">TM0106 family RecB-like putative nuclease</fullName>
    </submittedName>
</protein>
<name>A0ABT2G4E0_9BACT</name>
<dbReference type="InterPro" id="IPR041679">
    <property type="entry name" value="DNA2/NAM7-like_C"/>
</dbReference>
<dbReference type="PANTHER" id="PTHR43788:SF8">
    <property type="entry name" value="DNA-BINDING PROTEIN SMUBP-2"/>
    <property type="match status" value="1"/>
</dbReference>
<dbReference type="InterPro" id="IPR047187">
    <property type="entry name" value="SF1_C_Upf1"/>
</dbReference>
<keyword evidence="1" id="KW-0547">Nucleotide-binding</keyword>
<dbReference type="Pfam" id="PF13604">
    <property type="entry name" value="AAA_30"/>
    <property type="match status" value="1"/>
</dbReference>
<comment type="caution">
    <text evidence="7">The sequence shown here is derived from an EMBL/GenBank/DDBJ whole genome shotgun (WGS) entry which is preliminary data.</text>
</comment>
<dbReference type="Gene3D" id="3.40.50.300">
    <property type="entry name" value="P-loop containing nucleotide triphosphate hydrolases"/>
    <property type="match status" value="2"/>
</dbReference>
<feature type="domain" description="YprB ribonuclease H-like" evidence="6">
    <location>
        <begin position="316"/>
        <end position="494"/>
    </location>
</feature>
<evidence type="ECO:0000313" key="7">
    <source>
        <dbReference type="EMBL" id="MCS5488905.1"/>
    </source>
</evidence>
<dbReference type="InterPro" id="IPR027417">
    <property type="entry name" value="P-loop_NTPase"/>
</dbReference>
<evidence type="ECO:0000313" key="8">
    <source>
        <dbReference type="Proteomes" id="UP001206788"/>
    </source>
</evidence>
<gene>
    <name evidence="7" type="ORF">NY014_00605</name>
</gene>
<dbReference type="Pfam" id="PF13482">
    <property type="entry name" value="RNase_H_2"/>
    <property type="match status" value="1"/>
</dbReference>
<dbReference type="Proteomes" id="UP001206788">
    <property type="component" value="Unassembled WGS sequence"/>
</dbReference>
<keyword evidence="4" id="KW-0067">ATP-binding</keyword>
<dbReference type="Pfam" id="PF13087">
    <property type="entry name" value="AAA_12"/>
    <property type="match status" value="1"/>
</dbReference>
<keyword evidence="8" id="KW-1185">Reference proteome</keyword>
<proteinExistence type="predicted"/>
<accession>A0ABT2G4E0</accession>
<dbReference type="EMBL" id="JANWGH010000001">
    <property type="protein sequence ID" value="MCS5488905.1"/>
    <property type="molecule type" value="Genomic_DNA"/>
</dbReference>
<keyword evidence="3" id="KW-0347">Helicase</keyword>
<sequence>MRVFKNNLIFSPSDLANHISCRHLTQLNKLAATGSLEKPYTSNRVLEVLREKGIAFEEQYLQELESQGKSIVVISRDSNTPHKEVLEAMISGVDIIYQAKLWEDGEWEGWADFLIKVPGSSAFGDWSYEVVDTKLTSETRAGTILQIGLYSEAVARMQGVQPEYMHIKTPDSQIQYRVDDFAAYVRLVKRNLKDAIQDPKVTYPDPVPHCDICNWWEHCNSQRRADDHLGFVAGLGNNHTKELRIHYVNSLESLAKLPNPIPFTPIRGAKETYNKLREQARIQLQGKVEKRPVFELLDLEPGTGFYKLPEPSNNDIYLDLEGDPLIEASGLEYLIGWVHQGNYYSIWSQNPIEEKKAFEAFIDLVIENKSCDPSLHIYHYAPYEPVAFKRLMSKYATRENEMDGLLRSGAFVDLYGVVRQSIRASVEKYSIKDLEKFYRYEREMDLRELSSFKADFEFLMELGLTQGINEEMKNAIQLYNQDDCISTQKLHEWLESLRQELIDTGREIPRPQISNGDPSEAITAHQERIQPLMDRLLLDVPFDEEERNLEQQARYILAHMLDWYRREKKSFWWEYFRLIELPDDELLEERGAIAFLEFTGERKSIKQSVIDTYRFPSQESDIRKGLVLRTQDGNSFGSVEYIDFPSGILKIKKGPSKRDIHPFSVFSIENINLSKKEEALISLAEWVVENGISNDSPQYSAGRHLLLRSKPQVIENVPDSEDKVEFALNWAKRLDHSILPIQGPPGTGKSHTGAHVVLGLVNEGKRVGITALSHKVISNLMNKIHELAIKDHLNIEMIQKVSNESESESHWRTTTDKNEILQKLDKVQVIGGTSFFWCLQDLQDSVDYLFIDEAGQLSLIDTLSVSGACKNLVLLGDPQQLQQPQKGVHPSGTEVSALGHILQQSQTISEDQGIFLGVTWRMHPKVCDFVSEMFYEGRLLPKGGLENQMIEGDAPLSGFGLRLLEVNHQGNTNSSGEEVEVVLRLVIELLSGGATWKDGEGKQRALTKDDIRIISPYNAQVNLLKEALPDIEIGTVDKFQGQEAPVVIYSMATSNPQDAPRGMDFLYSPNRFNVAVSRAKALFILVASPEIFEPECKSPGQIRLANPFCRYTEVSEKISS</sequence>
<evidence type="ECO:0000256" key="4">
    <source>
        <dbReference type="ARBA" id="ARBA00022840"/>
    </source>
</evidence>
<dbReference type="InterPro" id="IPR038720">
    <property type="entry name" value="YprB_RNase_H-like_dom"/>
</dbReference>
<dbReference type="NCBIfam" id="TIGR03491">
    <property type="entry name" value="TM0106 family RecB-like putative nuclease"/>
    <property type="match status" value="1"/>
</dbReference>
<evidence type="ECO:0000256" key="1">
    <source>
        <dbReference type="ARBA" id="ARBA00022741"/>
    </source>
</evidence>
<dbReference type="InterPro" id="IPR019993">
    <property type="entry name" value="RecB_nuclease_TM0106_put"/>
</dbReference>
<evidence type="ECO:0000259" key="5">
    <source>
        <dbReference type="Pfam" id="PF13087"/>
    </source>
</evidence>
<dbReference type="PANTHER" id="PTHR43788">
    <property type="entry name" value="DNA2/NAM7 HELICASE FAMILY MEMBER"/>
    <property type="match status" value="1"/>
</dbReference>
<evidence type="ECO:0000256" key="3">
    <source>
        <dbReference type="ARBA" id="ARBA00022806"/>
    </source>
</evidence>
<dbReference type="InterPro" id="IPR050534">
    <property type="entry name" value="Coronavir_polyprotein_1ab"/>
</dbReference>
<organism evidence="7 8">
    <name type="scientific">Algoriphagus limi</name>
    <dbReference type="NCBI Taxonomy" id="2975273"/>
    <lineage>
        <taxon>Bacteria</taxon>
        <taxon>Pseudomonadati</taxon>
        <taxon>Bacteroidota</taxon>
        <taxon>Cytophagia</taxon>
        <taxon>Cytophagales</taxon>
        <taxon>Cyclobacteriaceae</taxon>
        <taxon>Algoriphagus</taxon>
    </lineage>
</organism>
<dbReference type="SUPFAM" id="SSF52540">
    <property type="entry name" value="P-loop containing nucleoside triphosphate hydrolases"/>
    <property type="match status" value="1"/>
</dbReference>
<evidence type="ECO:0000259" key="6">
    <source>
        <dbReference type="Pfam" id="PF13482"/>
    </source>
</evidence>
<evidence type="ECO:0000256" key="2">
    <source>
        <dbReference type="ARBA" id="ARBA00022801"/>
    </source>
</evidence>